<dbReference type="Proteomes" id="UP001603857">
    <property type="component" value="Unassembled WGS sequence"/>
</dbReference>
<evidence type="ECO:0000313" key="2">
    <source>
        <dbReference type="Proteomes" id="UP001603857"/>
    </source>
</evidence>
<dbReference type="AlphaFoldDB" id="A0ABD1LHZ4"/>
<organism evidence="1 2">
    <name type="scientific">Flemingia macrophylla</name>
    <dbReference type="NCBI Taxonomy" id="520843"/>
    <lineage>
        <taxon>Eukaryota</taxon>
        <taxon>Viridiplantae</taxon>
        <taxon>Streptophyta</taxon>
        <taxon>Embryophyta</taxon>
        <taxon>Tracheophyta</taxon>
        <taxon>Spermatophyta</taxon>
        <taxon>Magnoliopsida</taxon>
        <taxon>eudicotyledons</taxon>
        <taxon>Gunneridae</taxon>
        <taxon>Pentapetalae</taxon>
        <taxon>rosids</taxon>
        <taxon>fabids</taxon>
        <taxon>Fabales</taxon>
        <taxon>Fabaceae</taxon>
        <taxon>Papilionoideae</taxon>
        <taxon>50 kb inversion clade</taxon>
        <taxon>NPAAA clade</taxon>
        <taxon>indigoferoid/millettioid clade</taxon>
        <taxon>Phaseoleae</taxon>
        <taxon>Flemingia</taxon>
    </lineage>
</organism>
<keyword evidence="2" id="KW-1185">Reference proteome</keyword>
<gene>
    <name evidence="1" type="ORF">Fmac_027347</name>
</gene>
<comment type="caution">
    <text evidence="1">The sequence shown here is derived from an EMBL/GenBank/DDBJ whole genome shotgun (WGS) entry which is preliminary data.</text>
</comment>
<proteinExistence type="predicted"/>
<accession>A0ABD1LHZ4</accession>
<name>A0ABD1LHZ4_9FABA</name>
<sequence>MYNVVCTLQLRQSLINEGNEAGGTFFNCGADNDDNEYDSGNHDFDMPDYMNMEEEIPPCSKEVRRGDQ</sequence>
<evidence type="ECO:0000313" key="1">
    <source>
        <dbReference type="EMBL" id="KAL2322968.1"/>
    </source>
</evidence>
<protein>
    <submittedName>
        <fullName evidence="1">Uncharacterized protein</fullName>
    </submittedName>
</protein>
<dbReference type="EMBL" id="JBGMDY010000009">
    <property type="protein sequence ID" value="KAL2322968.1"/>
    <property type="molecule type" value="Genomic_DNA"/>
</dbReference>
<reference evidence="1 2" key="1">
    <citation type="submission" date="2024-08" db="EMBL/GenBank/DDBJ databases">
        <title>Insights into the chromosomal genome structure of Flemingia macrophylla.</title>
        <authorList>
            <person name="Ding Y."/>
            <person name="Zhao Y."/>
            <person name="Bi W."/>
            <person name="Wu M."/>
            <person name="Zhao G."/>
            <person name="Gong Y."/>
            <person name="Li W."/>
            <person name="Zhang P."/>
        </authorList>
    </citation>
    <scope>NUCLEOTIDE SEQUENCE [LARGE SCALE GENOMIC DNA]</scope>
    <source>
        <strain evidence="1">DYQJB</strain>
        <tissue evidence="1">Leaf</tissue>
    </source>
</reference>